<evidence type="ECO:0000256" key="1">
    <source>
        <dbReference type="SAM" id="MobiDB-lite"/>
    </source>
</evidence>
<keyword evidence="3" id="KW-1185">Reference proteome</keyword>
<sequence>MLRAMRCACSRVPSRLTLKAMRNFRAPVAVAPQRGTKELGPKSGTHSACLSWGETHRASAGPSHAPAPMRVTPRPWASTAVAQPPRATARCLPLLLPGCHPHEGPRACPATRPTLQGGAWCSLRAPP</sequence>
<evidence type="ECO:0000313" key="2">
    <source>
        <dbReference type="EMBL" id="CAD7693758.1"/>
    </source>
</evidence>
<name>A0A811ZZE2_NYCPR</name>
<dbReference type="AlphaFoldDB" id="A0A811ZZE2"/>
<dbReference type="Proteomes" id="UP000645828">
    <property type="component" value="Unassembled WGS sequence"/>
</dbReference>
<feature type="region of interest" description="Disordered" evidence="1">
    <location>
        <begin position="56"/>
        <end position="82"/>
    </location>
</feature>
<organism evidence="2 3">
    <name type="scientific">Nyctereutes procyonoides</name>
    <name type="common">Raccoon dog</name>
    <name type="synonym">Canis procyonoides</name>
    <dbReference type="NCBI Taxonomy" id="34880"/>
    <lineage>
        <taxon>Eukaryota</taxon>
        <taxon>Metazoa</taxon>
        <taxon>Chordata</taxon>
        <taxon>Craniata</taxon>
        <taxon>Vertebrata</taxon>
        <taxon>Euteleostomi</taxon>
        <taxon>Mammalia</taxon>
        <taxon>Eutheria</taxon>
        <taxon>Laurasiatheria</taxon>
        <taxon>Carnivora</taxon>
        <taxon>Caniformia</taxon>
        <taxon>Canidae</taxon>
        <taxon>Nyctereutes</taxon>
    </lineage>
</organism>
<comment type="caution">
    <text evidence="2">The sequence shown here is derived from an EMBL/GenBank/DDBJ whole genome shotgun (WGS) entry which is preliminary data.</text>
</comment>
<dbReference type="EMBL" id="CAJHUB010000784">
    <property type="protein sequence ID" value="CAD7693758.1"/>
    <property type="molecule type" value="Genomic_DNA"/>
</dbReference>
<proteinExistence type="predicted"/>
<protein>
    <submittedName>
        <fullName evidence="2">(raccoon dog) hypothetical protein</fullName>
    </submittedName>
</protein>
<reference evidence="2" key="1">
    <citation type="submission" date="2020-12" db="EMBL/GenBank/DDBJ databases">
        <authorList>
            <consortium name="Molecular Ecology Group"/>
        </authorList>
    </citation>
    <scope>NUCLEOTIDE SEQUENCE</scope>
    <source>
        <strain evidence="2">TBG_1078</strain>
    </source>
</reference>
<evidence type="ECO:0000313" key="3">
    <source>
        <dbReference type="Proteomes" id="UP000645828"/>
    </source>
</evidence>
<gene>
    <name evidence="2" type="ORF">NYPRO_LOCUS26550</name>
</gene>
<accession>A0A811ZZE2</accession>